<dbReference type="SUPFAM" id="SSF48452">
    <property type="entry name" value="TPR-like"/>
    <property type="match status" value="2"/>
</dbReference>
<dbReference type="Pfam" id="PF13181">
    <property type="entry name" value="TPR_8"/>
    <property type="match status" value="3"/>
</dbReference>
<accession>A0A5C6RTY5</accession>
<feature type="repeat" description="TPR" evidence="3">
    <location>
        <begin position="58"/>
        <end position="91"/>
    </location>
</feature>
<dbReference type="Gene3D" id="1.25.40.10">
    <property type="entry name" value="Tetratricopeptide repeat domain"/>
    <property type="match status" value="4"/>
</dbReference>
<evidence type="ECO:0000256" key="4">
    <source>
        <dbReference type="SAM" id="SignalP"/>
    </source>
</evidence>
<dbReference type="PROSITE" id="PS50005">
    <property type="entry name" value="TPR"/>
    <property type="match status" value="4"/>
</dbReference>
<proteinExistence type="predicted"/>
<reference evidence="5 6" key="1">
    <citation type="submission" date="2019-08" db="EMBL/GenBank/DDBJ databases">
        <title>Genome of Vicingus serpentipes NCIMB 15042.</title>
        <authorList>
            <person name="Bowman J.P."/>
        </authorList>
    </citation>
    <scope>NUCLEOTIDE SEQUENCE [LARGE SCALE GENOMIC DNA]</scope>
    <source>
        <strain evidence="5 6">NCIMB 15042</strain>
    </source>
</reference>
<dbReference type="InterPro" id="IPR029030">
    <property type="entry name" value="Caspase-like_dom_sf"/>
</dbReference>
<evidence type="ECO:0000256" key="2">
    <source>
        <dbReference type="ARBA" id="ARBA00022803"/>
    </source>
</evidence>
<dbReference type="Gene3D" id="3.40.50.1460">
    <property type="match status" value="1"/>
</dbReference>
<keyword evidence="2 3" id="KW-0802">TPR repeat</keyword>
<dbReference type="SMART" id="SM00028">
    <property type="entry name" value="TPR"/>
    <property type="match status" value="8"/>
</dbReference>
<dbReference type="EMBL" id="VOOS01000002">
    <property type="protein sequence ID" value="TXB65771.1"/>
    <property type="molecule type" value="Genomic_DNA"/>
</dbReference>
<dbReference type="PANTHER" id="PTHR44858:SF1">
    <property type="entry name" value="UDP-N-ACETYLGLUCOSAMINE--PEPTIDE N-ACETYLGLUCOSAMINYLTRANSFERASE SPINDLY-RELATED"/>
    <property type="match status" value="1"/>
</dbReference>
<comment type="caution">
    <text evidence="5">The sequence shown here is derived from an EMBL/GenBank/DDBJ whole genome shotgun (WGS) entry which is preliminary data.</text>
</comment>
<dbReference type="Proteomes" id="UP000321721">
    <property type="component" value="Unassembled WGS sequence"/>
</dbReference>
<protein>
    <submittedName>
        <fullName evidence="5">Tetratricopeptide repeat protein</fullName>
    </submittedName>
</protein>
<keyword evidence="6" id="KW-1185">Reference proteome</keyword>
<keyword evidence="1" id="KW-0677">Repeat</keyword>
<gene>
    <name evidence="5" type="ORF">FRY74_04180</name>
</gene>
<dbReference type="InterPro" id="IPR050498">
    <property type="entry name" value="Ycf3"/>
</dbReference>
<dbReference type="InterPro" id="IPR011990">
    <property type="entry name" value="TPR-like_helical_dom_sf"/>
</dbReference>
<name>A0A5C6RTY5_9FLAO</name>
<evidence type="ECO:0000313" key="6">
    <source>
        <dbReference type="Proteomes" id="UP000321721"/>
    </source>
</evidence>
<dbReference type="GO" id="GO:0009279">
    <property type="term" value="C:cell outer membrane"/>
    <property type="evidence" value="ECO:0007669"/>
    <property type="project" value="TreeGrafter"/>
</dbReference>
<dbReference type="InterPro" id="IPR019734">
    <property type="entry name" value="TPR_rpt"/>
</dbReference>
<evidence type="ECO:0000256" key="1">
    <source>
        <dbReference type="ARBA" id="ARBA00022737"/>
    </source>
</evidence>
<feature type="repeat" description="TPR" evidence="3">
    <location>
        <begin position="193"/>
        <end position="226"/>
    </location>
</feature>
<organism evidence="5 6">
    <name type="scientific">Vicingus serpentipes</name>
    <dbReference type="NCBI Taxonomy" id="1926625"/>
    <lineage>
        <taxon>Bacteria</taxon>
        <taxon>Pseudomonadati</taxon>
        <taxon>Bacteroidota</taxon>
        <taxon>Flavobacteriia</taxon>
        <taxon>Flavobacteriales</taxon>
        <taxon>Vicingaceae</taxon>
        <taxon>Vicingus</taxon>
    </lineage>
</organism>
<feature type="repeat" description="TPR" evidence="3">
    <location>
        <begin position="92"/>
        <end position="125"/>
    </location>
</feature>
<feature type="chain" id="PRO_5022892938" evidence="4">
    <location>
        <begin position="22"/>
        <end position="781"/>
    </location>
</feature>
<evidence type="ECO:0000313" key="5">
    <source>
        <dbReference type="EMBL" id="TXB65771.1"/>
    </source>
</evidence>
<dbReference type="GO" id="GO:0046813">
    <property type="term" value="P:receptor-mediated virion attachment to host cell"/>
    <property type="evidence" value="ECO:0007669"/>
    <property type="project" value="TreeGrafter"/>
</dbReference>
<dbReference type="AlphaFoldDB" id="A0A5C6RTY5"/>
<keyword evidence="4" id="KW-0732">Signal</keyword>
<evidence type="ECO:0000256" key="3">
    <source>
        <dbReference type="PROSITE-ProRule" id="PRU00339"/>
    </source>
</evidence>
<feature type="signal peptide" evidence="4">
    <location>
        <begin position="1"/>
        <end position="21"/>
    </location>
</feature>
<feature type="repeat" description="TPR" evidence="3">
    <location>
        <begin position="261"/>
        <end position="294"/>
    </location>
</feature>
<dbReference type="PANTHER" id="PTHR44858">
    <property type="entry name" value="TETRATRICOPEPTIDE REPEAT PROTEIN 6"/>
    <property type="match status" value="1"/>
</dbReference>
<sequence>MMKKILLIFNFLLLSITIINAQNYFTAYKNGEKSFANQDYTNAIIEFTKVLESKNDHDRALNYRGLSYENTNDLDKAVLDFKQAITFKSKEAEYYLNLGRVYFKLNKFTEAEAELVKAIDNDKKLEEAYEYRTLALIALKKFTEAVSNADDAISKIKSSNNYYLKGISQDSLMNYKDAAYSFSRAIFYSKESVEAHLGLAHANLKMDMFDKALEVCDKGLLLDPKNVKGLLLRSEINLGANKTQQALDDISKIIALHPNETAYYVKRGNTFQLLNQHQNAIADYSTAIRLNKEDYFLYYQRAKSYEVLLDYKSAVKDYQTIKTLTPYDGKALKLYDEAKQRLYELSKESNNPKILIESPSATLDGKMPIAKGLESYIIKGQILDESNIDFIKINGKDAIFNKDSINPKFEFELKLNDLKNVTISAFDVYQNSESWQYEIIETEINSPIIKLMAPYASDDGAIYLDSDDPTLYIEGVINDESLIKKIVIEGSTASFVIDKTNPTFSANINIMNKDGFKVIAEDIYGNIAEKSFTINRENIALLGDNPMGKTWVIFIENSNYKTFASLDGPTKDVTMMKSAFAKYKIHNVIHKSNMTKSQLEKFFSIELRDLVRSNRVNSLLVWYAGHGKFINESGYWIPVDAKRDEEFTYFNINNLKAAMQSYSKFITHTLVVTDACESGPSFYQAMRSTPKDRSCNDWQATKFKSSQVFSSAGYELAVDNSQFTKTFASTLSGNPNSCIPIETIVSKVSSAVQKNGSSQKPKFGKIAGLEDENGTFFFIKK</sequence>
<dbReference type="SUPFAM" id="SSF52129">
    <property type="entry name" value="Caspase-like"/>
    <property type="match status" value="1"/>
</dbReference>